<evidence type="ECO:0000313" key="2">
    <source>
        <dbReference type="EMBL" id="RAO02170.1"/>
    </source>
</evidence>
<dbReference type="EMBL" id="PYAA01000013">
    <property type="protein sequence ID" value="RAO02170.1"/>
    <property type="molecule type" value="Genomic_DNA"/>
</dbReference>
<dbReference type="AlphaFoldDB" id="A0A328N3S4"/>
<reference evidence="2 3" key="1">
    <citation type="submission" date="2018-03" db="EMBL/GenBank/DDBJ databases">
        <title>Defining the species Micromonospora saelicesensis and Micromonospora noduli under the framework of genomics.</title>
        <authorList>
            <person name="Riesco R."/>
            <person name="Trujillo M.E."/>
        </authorList>
    </citation>
    <scope>NUCLEOTIDE SEQUENCE [LARGE SCALE GENOMIC DNA]</scope>
    <source>
        <strain evidence="2 3">LAH08</strain>
    </source>
</reference>
<accession>A0A328N3S4</accession>
<proteinExistence type="predicted"/>
<sequence>MLAFCLEVFVEVLSFTERMFVKTMFRDRMADLNGSAFEDFFIRIMTARYADFVEVRTHGNIGDLSSDGLRLHDGKLYACYAPETFDADSARDVKKKFTGDLTGALAKRAGEFQTFVFVYNDPRRGLHPEVTQLLAQARRGHAPLAFETLGPRQLLGELFRLVKYQIEEVFGAPIPVEDVVYGVGLEDLKPLLDHLVERRRQANGQQSPREVSALKMDYNQLDEDDREMLRRGMLHTHLVEEYYQGLTDVTERDEVAADFNAYYREIATVYSTAADVIYELEKYVAGNRHLDRASARALSVVLAYFFETCDILAEPPTGWTPPAREPALT</sequence>
<dbReference type="Pfam" id="PF20275">
    <property type="entry name" value="CTD10"/>
    <property type="match status" value="1"/>
</dbReference>
<feature type="domain" description="ABC-three component systems C-terminal" evidence="1">
    <location>
        <begin position="186"/>
        <end position="312"/>
    </location>
</feature>
<name>A0A328N3S4_9ACTN</name>
<protein>
    <recommendedName>
        <fullName evidence="1">ABC-three component systems C-terminal domain-containing protein</fullName>
    </recommendedName>
</protein>
<dbReference type="InterPro" id="IPR046919">
    <property type="entry name" value="ABC-3C_CTD10"/>
</dbReference>
<evidence type="ECO:0000313" key="3">
    <source>
        <dbReference type="Proteomes" id="UP000248966"/>
    </source>
</evidence>
<organism evidence="2 3">
    <name type="scientific">Micromonospora noduli</name>
    <dbReference type="NCBI Taxonomy" id="709876"/>
    <lineage>
        <taxon>Bacteria</taxon>
        <taxon>Bacillati</taxon>
        <taxon>Actinomycetota</taxon>
        <taxon>Actinomycetes</taxon>
        <taxon>Micromonosporales</taxon>
        <taxon>Micromonosporaceae</taxon>
        <taxon>Micromonospora</taxon>
    </lineage>
</organism>
<comment type="caution">
    <text evidence="2">The sequence shown here is derived from an EMBL/GenBank/DDBJ whole genome shotgun (WGS) entry which is preliminary data.</text>
</comment>
<dbReference type="Proteomes" id="UP000248966">
    <property type="component" value="Unassembled WGS sequence"/>
</dbReference>
<evidence type="ECO:0000259" key="1">
    <source>
        <dbReference type="Pfam" id="PF20275"/>
    </source>
</evidence>
<gene>
    <name evidence="2" type="ORF">LAH08_02396</name>
</gene>